<keyword evidence="2" id="KW-1185">Reference proteome</keyword>
<comment type="caution">
    <text evidence="1">The sequence shown here is derived from an EMBL/GenBank/DDBJ whole genome shotgun (WGS) entry which is preliminary data.</text>
</comment>
<dbReference type="OrthoDB" id="2897838at2759"/>
<evidence type="ECO:0000313" key="1">
    <source>
        <dbReference type="EMBL" id="OAD07770.1"/>
    </source>
</evidence>
<dbReference type="EMBL" id="AMYB01000001">
    <property type="protein sequence ID" value="OAD07770.1"/>
    <property type="molecule type" value="Genomic_DNA"/>
</dbReference>
<dbReference type="Proteomes" id="UP000077051">
    <property type="component" value="Unassembled WGS sequence"/>
</dbReference>
<gene>
    <name evidence="1" type="ORF">MUCCIDRAFT_104709</name>
</gene>
<sequence length="162" mass="18053">MPDQFVKIIPNPITDYHTLRDAHQCQGNGHFSTWEADTIYPESSGTFSLQTPASAIESVTSFNHFPDQPTDAARTSVVDHRAPEMEWTPSPAISTDYPIILLKTLQWLLMALHPATLITPNWLTAPWYPMTLQLARCAPPLAMIITPPHHPIGGDLLHKNPV</sequence>
<accession>A0A162R2T2</accession>
<name>A0A162R2T2_MUCCL</name>
<proteinExistence type="predicted"/>
<evidence type="ECO:0000313" key="2">
    <source>
        <dbReference type="Proteomes" id="UP000077051"/>
    </source>
</evidence>
<dbReference type="VEuPathDB" id="FungiDB:MUCCIDRAFT_104709"/>
<organism evidence="1 2">
    <name type="scientific">Mucor lusitanicus CBS 277.49</name>
    <dbReference type="NCBI Taxonomy" id="747725"/>
    <lineage>
        <taxon>Eukaryota</taxon>
        <taxon>Fungi</taxon>
        <taxon>Fungi incertae sedis</taxon>
        <taxon>Mucoromycota</taxon>
        <taxon>Mucoromycotina</taxon>
        <taxon>Mucoromycetes</taxon>
        <taxon>Mucorales</taxon>
        <taxon>Mucorineae</taxon>
        <taxon>Mucoraceae</taxon>
        <taxon>Mucor</taxon>
    </lineage>
</organism>
<protein>
    <submittedName>
        <fullName evidence="1">Uncharacterized protein</fullName>
    </submittedName>
</protein>
<reference evidence="1 2" key="1">
    <citation type="submission" date="2015-06" db="EMBL/GenBank/DDBJ databases">
        <title>Expansion of signal transduction pathways in fungi by whole-genome duplication.</title>
        <authorList>
            <consortium name="DOE Joint Genome Institute"/>
            <person name="Corrochano L.M."/>
            <person name="Kuo A."/>
            <person name="Marcet-Houben M."/>
            <person name="Polaino S."/>
            <person name="Salamov A."/>
            <person name="Villalobos J.M."/>
            <person name="Alvarez M.I."/>
            <person name="Avalos J."/>
            <person name="Benito E.P."/>
            <person name="Benoit I."/>
            <person name="Burger G."/>
            <person name="Camino L.P."/>
            <person name="Canovas D."/>
            <person name="Cerda-Olmedo E."/>
            <person name="Cheng J.-F."/>
            <person name="Dominguez A."/>
            <person name="Elias M."/>
            <person name="Eslava A.P."/>
            <person name="Glaser F."/>
            <person name="Grimwood J."/>
            <person name="Gutierrez G."/>
            <person name="Heitman J."/>
            <person name="Henrissat B."/>
            <person name="Iturriaga E.A."/>
            <person name="Lang B.F."/>
            <person name="Lavin J.L."/>
            <person name="Lee S."/>
            <person name="Li W."/>
            <person name="Lindquist E."/>
            <person name="Lopez-Garcia S."/>
            <person name="Luque E.M."/>
            <person name="Marcos A.T."/>
            <person name="Martin J."/>
            <person name="Mccluskey K."/>
            <person name="Medina H.R."/>
            <person name="Miralles-Duran A."/>
            <person name="Miyazaki A."/>
            <person name="Munoz-Torres E."/>
            <person name="Oguiza J.A."/>
            <person name="Ohm R."/>
            <person name="Olmedo M."/>
            <person name="Orejas M."/>
            <person name="Ortiz-Castellanos L."/>
            <person name="Pisabarro A.G."/>
            <person name="Rodriguez-Romero J."/>
            <person name="Ruiz-Herrera J."/>
            <person name="Ruiz-Vazquez R."/>
            <person name="Sanz C."/>
            <person name="Schackwitz W."/>
            <person name="Schmutz J."/>
            <person name="Shahriari M."/>
            <person name="Shelest E."/>
            <person name="Silva-Franco F."/>
            <person name="Soanes D."/>
            <person name="Syed K."/>
            <person name="Tagua V.G."/>
            <person name="Talbot N.J."/>
            <person name="Thon M."/>
            <person name="De Vries R.P."/>
            <person name="Wiebenga A."/>
            <person name="Yadav J.S."/>
            <person name="Braun E.L."/>
            <person name="Baker S."/>
            <person name="Garre V."/>
            <person name="Horwitz B."/>
            <person name="Torres-Martinez S."/>
            <person name="Idnurm A."/>
            <person name="Herrera-Estrella A."/>
            <person name="Gabaldon T."/>
            <person name="Grigoriev I.V."/>
        </authorList>
    </citation>
    <scope>NUCLEOTIDE SEQUENCE [LARGE SCALE GENOMIC DNA]</scope>
    <source>
        <strain evidence="1 2">CBS 277.49</strain>
    </source>
</reference>
<dbReference type="AlphaFoldDB" id="A0A162R2T2"/>